<keyword evidence="4" id="KW-1185">Reference proteome</keyword>
<organism evidence="3 4">
    <name type="scientific">Clostridium frigoris</name>
    <dbReference type="NCBI Taxonomy" id="205327"/>
    <lineage>
        <taxon>Bacteria</taxon>
        <taxon>Bacillati</taxon>
        <taxon>Bacillota</taxon>
        <taxon>Clostridia</taxon>
        <taxon>Eubacteriales</taxon>
        <taxon>Clostridiaceae</taxon>
        <taxon>Clostridium</taxon>
    </lineage>
</organism>
<reference evidence="3 4" key="1">
    <citation type="submission" date="2021-06" db="EMBL/GenBank/DDBJ databases">
        <title>Clostridia strains as spoilage organisms.</title>
        <authorList>
            <person name="Wambui J."/>
            <person name="Stephan R."/>
            <person name="Stevens M.J.A."/>
        </authorList>
    </citation>
    <scope>NUCLEOTIDE SEQUENCE [LARGE SCALE GENOMIC DNA]</scope>
    <source>
        <strain evidence="3 4">DSM 14204</strain>
    </source>
</reference>
<dbReference type="InterPro" id="IPR011105">
    <property type="entry name" value="Cell_wall_hydrolase_SleB"/>
</dbReference>
<protein>
    <submittedName>
        <fullName evidence="3">Cell wall hydrolase</fullName>
    </submittedName>
</protein>
<keyword evidence="3" id="KW-0378">Hydrolase</keyword>
<accession>A0ABS6BWL5</accession>
<evidence type="ECO:0000313" key="4">
    <source>
        <dbReference type="Proteomes" id="UP000776252"/>
    </source>
</evidence>
<evidence type="ECO:0000259" key="2">
    <source>
        <dbReference type="Pfam" id="PF07486"/>
    </source>
</evidence>
<evidence type="ECO:0000313" key="3">
    <source>
        <dbReference type="EMBL" id="MBU3160979.1"/>
    </source>
</evidence>
<comment type="caution">
    <text evidence="3">The sequence shown here is derived from an EMBL/GenBank/DDBJ whole genome shotgun (WGS) entry which is preliminary data.</text>
</comment>
<dbReference type="EMBL" id="JAHLDV010000042">
    <property type="protein sequence ID" value="MBU3160979.1"/>
    <property type="molecule type" value="Genomic_DNA"/>
</dbReference>
<feature type="signal peptide" evidence="1">
    <location>
        <begin position="1"/>
        <end position="30"/>
    </location>
</feature>
<keyword evidence="1" id="KW-0732">Signal</keyword>
<feature type="chain" id="PRO_5046700493" evidence="1">
    <location>
        <begin position="31"/>
        <end position="167"/>
    </location>
</feature>
<dbReference type="GO" id="GO:0016787">
    <property type="term" value="F:hydrolase activity"/>
    <property type="evidence" value="ECO:0007669"/>
    <property type="project" value="UniProtKB-KW"/>
</dbReference>
<gene>
    <name evidence="3" type="ORF">KPL37_14735</name>
</gene>
<dbReference type="RefSeq" id="WP_216150553.1">
    <property type="nucleotide sequence ID" value="NZ_JAHLDV010000042.1"/>
</dbReference>
<proteinExistence type="predicted"/>
<feature type="domain" description="Cell wall hydrolase SleB" evidence="2">
    <location>
        <begin position="73"/>
        <end position="167"/>
    </location>
</feature>
<name>A0ABS6BWL5_9CLOT</name>
<dbReference type="Proteomes" id="UP000776252">
    <property type="component" value="Unassembled WGS sequence"/>
</dbReference>
<dbReference type="Pfam" id="PF07486">
    <property type="entry name" value="Hydrolase_2"/>
    <property type="match status" value="1"/>
</dbReference>
<evidence type="ECO:0000256" key="1">
    <source>
        <dbReference type="SAM" id="SignalP"/>
    </source>
</evidence>
<sequence length="167" mass="17819">MFIFKGYKCILLTMALTLAISIILSQNIFAATVTTSATVESVFGVETITPFAKKYTSSDLSLLARLINAEAGGESYNTQVAVGAVVMNRVKSSRFPNSISAVINQKYKGSYQFGCVANGSIKRTAPASDVKAARAAINGTNPIKNALFFNNGIRKSGSIKIGNLVFY</sequence>